<organism evidence="2 3">
    <name type="scientific">Streptacidiphilus monticola</name>
    <dbReference type="NCBI Taxonomy" id="2161674"/>
    <lineage>
        <taxon>Bacteria</taxon>
        <taxon>Bacillati</taxon>
        <taxon>Actinomycetota</taxon>
        <taxon>Actinomycetes</taxon>
        <taxon>Kitasatosporales</taxon>
        <taxon>Streptomycetaceae</taxon>
        <taxon>Streptacidiphilus</taxon>
    </lineage>
</organism>
<accession>A0ABW1G088</accession>
<dbReference type="SMART" id="SM00257">
    <property type="entry name" value="LysM"/>
    <property type="match status" value="1"/>
</dbReference>
<reference evidence="3" key="1">
    <citation type="journal article" date="2019" name="Int. J. Syst. Evol. Microbiol.">
        <title>The Global Catalogue of Microorganisms (GCM) 10K type strain sequencing project: providing services to taxonomists for standard genome sequencing and annotation.</title>
        <authorList>
            <consortium name="The Broad Institute Genomics Platform"/>
            <consortium name="The Broad Institute Genome Sequencing Center for Infectious Disease"/>
            <person name="Wu L."/>
            <person name="Ma J."/>
        </authorList>
    </citation>
    <scope>NUCLEOTIDE SEQUENCE [LARGE SCALE GENOMIC DNA]</scope>
    <source>
        <strain evidence="3">JCM 4816</strain>
    </source>
</reference>
<dbReference type="Gene3D" id="3.10.350.10">
    <property type="entry name" value="LysM domain"/>
    <property type="match status" value="1"/>
</dbReference>
<name>A0ABW1G088_9ACTN</name>
<dbReference type="CDD" id="cd00118">
    <property type="entry name" value="LysM"/>
    <property type="match status" value="1"/>
</dbReference>
<dbReference type="SUPFAM" id="SSF54106">
    <property type="entry name" value="LysM domain"/>
    <property type="match status" value="1"/>
</dbReference>
<evidence type="ECO:0000259" key="1">
    <source>
        <dbReference type="PROSITE" id="PS51782"/>
    </source>
</evidence>
<dbReference type="Proteomes" id="UP001596174">
    <property type="component" value="Unassembled WGS sequence"/>
</dbReference>
<dbReference type="InterPro" id="IPR036779">
    <property type="entry name" value="LysM_dom_sf"/>
</dbReference>
<comment type="caution">
    <text evidence="2">The sequence shown here is derived from an EMBL/GenBank/DDBJ whole genome shotgun (WGS) entry which is preliminary data.</text>
</comment>
<evidence type="ECO:0000313" key="2">
    <source>
        <dbReference type="EMBL" id="MFC5907375.1"/>
    </source>
</evidence>
<keyword evidence="3" id="KW-1185">Reference proteome</keyword>
<dbReference type="InterPro" id="IPR018392">
    <property type="entry name" value="LysM"/>
</dbReference>
<gene>
    <name evidence="2" type="ORF">ACFP3V_09090</name>
</gene>
<evidence type="ECO:0000313" key="3">
    <source>
        <dbReference type="Proteomes" id="UP001596174"/>
    </source>
</evidence>
<dbReference type="EMBL" id="JBHSQJ010000032">
    <property type="protein sequence ID" value="MFC5907375.1"/>
    <property type="molecule type" value="Genomic_DNA"/>
</dbReference>
<feature type="domain" description="LysM" evidence="1">
    <location>
        <begin position="3"/>
        <end position="52"/>
    </location>
</feature>
<dbReference type="PROSITE" id="PS51782">
    <property type="entry name" value="LYSM"/>
    <property type="match status" value="1"/>
</dbReference>
<protein>
    <submittedName>
        <fullName evidence="2">LysM peptidoglycan-binding domain-containing protein</fullName>
    </submittedName>
</protein>
<dbReference type="Pfam" id="PF01476">
    <property type="entry name" value="LysM"/>
    <property type="match status" value="1"/>
</dbReference>
<sequence>MPASYVVQSGDTLSKIAARFHLPGGWTALYQRNRQVVGRDPDRLRLGTVLRLR</sequence>
<proteinExistence type="predicted"/>